<accession>A0A412G2R5</accession>
<gene>
    <name evidence="1" type="ORF">DWY25_08100</name>
</gene>
<dbReference type="Proteomes" id="UP000284178">
    <property type="component" value="Unassembled WGS sequence"/>
</dbReference>
<evidence type="ECO:0000313" key="1">
    <source>
        <dbReference type="EMBL" id="RGR74732.1"/>
    </source>
</evidence>
<protein>
    <submittedName>
        <fullName evidence="1">Uncharacterized protein</fullName>
    </submittedName>
</protein>
<name>A0A412G2R5_9FIRM</name>
<evidence type="ECO:0000313" key="2">
    <source>
        <dbReference type="Proteomes" id="UP000284178"/>
    </source>
</evidence>
<organism evidence="1 2">
    <name type="scientific">Holdemania filiformis</name>
    <dbReference type="NCBI Taxonomy" id="61171"/>
    <lineage>
        <taxon>Bacteria</taxon>
        <taxon>Bacillati</taxon>
        <taxon>Bacillota</taxon>
        <taxon>Erysipelotrichia</taxon>
        <taxon>Erysipelotrichales</taxon>
        <taxon>Erysipelotrichaceae</taxon>
        <taxon>Holdemania</taxon>
    </lineage>
</organism>
<dbReference type="AlphaFoldDB" id="A0A412G2R5"/>
<keyword evidence="2" id="KW-1185">Reference proteome</keyword>
<comment type="caution">
    <text evidence="1">The sequence shown here is derived from an EMBL/GenBank/DDBJ whole genome shotgun (WGS) entry which is preliminary data.</text>
</comment>
<dbReference type="EMBL" id="QRUP01000008">
    <property type="protein sequence ID" value="RGR74732.1"/>
    <property type="molecule type" value="Genomic_DNA"/>
</dbReference>
<sequence length="76" mass="8885">MKNVEMKESAVRHTANHVSFGLYLMIHGSEAHFRLLSAREFPGIRMKSIKMNRTAPNNKAWIQARRKIGIKFMRMI</sequence>
<proteinExistence type="predicted"/>
<reference evidence="1 2" key="1">
    <citation type="submission" date="2018-08" db="EMBL/GenBank/DDBJ databases">
        <title>A genome reference for cultivated species of the human gut microbiota.</title>
        <authorList>
            <person name="Zou Y."/>
            <person name="Xue W."/>
            <person name="Luo G."/>
        </authorList>
    </citation>
    <scope>NUCLEOTIDE SEQUENCE [LARGE SCALE GENOMIC DNA]</scope>
    <source>
        <strain evidence="1 2">AF24-29</strain>
    </source>
</reference>